<reference evidence="2 3" key="1">
    <citation type="journal article" date="2019" name="Int. J. Syst. Evol. Microbiol.">
        <title>The Global Catalogue of Microorganisms (GCM) 10K type strain sequencing project: providing services to taxonomists for standard genome sequencing and annotation.</title>
        <authorList>
            <consortium name="The Broad Institute Genomics Platform"/>
            <consortium name="The Broad Institute Genome Sequencing Center for Infectious Disease"/>
            <person name="Wu L."/>
            <person name="Ma J."/>
        </authorList>
    </citation>
    <scope>NUCLEOTIDE SEQUENCE [LARGE SCALE GENOMIC DNA]</scope>
    <source>
        <strain evidence="2 3">CGMCC 1.12563</strain>
    </source>
</reference>
<dbReference type="Proteomes" id="UP001597187">
    <property type="component" value="Unassembled WGS sequence"/>
</dbReference>
<keyword evidence="3" id="KW-1185">Reference proteome</keyword>
<dbReference type="RefSeq" id="WP_250875181.1">
    <property type="nucleotide sequence ID" value="NZ_JALXFV010000008.1"/>
</dbReference>
<organism evidence="2 3">
    <name type="scientific">Halomarina rubra</name>
    <dbReference type="NCBI Taxonomy" id="2071873"/>
    <lineage>
        <taxon>Archaea</taxon>
        <taxon>Methanobacteriati</taxon>
        <taxon>Methanobacteriota</taxon>
        <taxon>Stenosarchaea group</taxon>
        <taxon>Halobacteria</taxon>
        <taxon>Halobacteriales</taxon>
        <taxon>Natronomonadaceae</taxon>
        <taxon>Halomarina</taxon>
    </lineage>
</organism>
<feature type="domain" description="Halobacterial output" evidence="1">
    <location>
        <begin position="11"/>
        <end position="82"/>
    </location>
</feature>
<comment type="caution">
    <text evidence="2">The sequence shown here is derived from an EMBL/GenBank/DDBJ whole genome shotgun (WGS) entry which is preliminary data.</text>
</comment>
<dbReference type="Pfam" id="PF18545">
    <property type="entry name" value="HalOD1"/>
    <property type="match status" value="1"/>
</dbReference>
<dbReference type="EMBL" id="JBHUDC010000008">
    <property type="protein sequence ID" value="MFD1515260.1"/>
    <property type="molecule type" value="Genomic_DNA"/>
</dbReference>
<protein>
    <submittedName>
        <fullName evidence="2">HalOD1 output domain-containing protein</fullName>
    </submittedName>
</protein>
<sequence length="83" mass="8959">MGFHEASYDGSDPIYTAVVEAVAETKGVDPLSLEPPLYDVLDPEALDSLYSSPTRTETPLRVSFSYADCTVTVDSDGQILIES</sequence>
<dbReference type="AlphaFoldDB" id="A0ABD6B0Y1"/>
<accession>A0ABD6B0Y1</accession>
<name>A0ABD6B0Y1_9EURY</name>
<evidence type="ECO:0000259" key="1">
    <source>
        <dbReference type="Pfam" id="PF18545"/>
    </source>
</evidence>
<evidence type="ECO:0000313" key="3">
    <source>
        <dbReference type="Proteomes" id="UP001597187"/>
    </source>
</evidence>
<dbReference type="InterPro" id="IPR040624">
    <property type="entry name" value="HalOD1"/>
</dbReference>
<evidence type="ECO:0000313" key="2">
    <source>
        <dbReference type="EMBL" id="MFD1515260.1"/>
    </source>
</evidence>
<proteinExistence type="predicted"/>
<gene>
    <name evidence="2" type="ORF">ACFSBT_18420</name>
</gene>